<evidence type="ECO:0000313" key="2">
    <source>
        <dbReference type="Proteomes" id="UP000012073"/>
    </source>
</evidence>
<reference evidence="2" key="1">
    <citation type="journal article" date="2013" name="Proc. Natl. Acad. Sci. U.S.A.">
        <title>Genome structure and metabolic features in the red seaweed Chondrus crispus shed light on evolution of the Archaeplastida.</title>
        <authorList>
            <person name="Collen J."/>
            <person name="Porcel B."/>
            <person name="Carre W."/>
            <person name="Ball S.G."/>
            <person name="Chaparro C."/>
            <person name="Tonon T."/>
            <person name="Barbeyron T."/>
            <person name="Michel G."/>
            <person name="Noel B."/>
            <person name="Valentin K."/>
            <person name="Elias M."/>
            <person name="Artiguenave F."/>
            <person name="Arun A."/>
            <person name="Aury J.M."/>
            <person name="Barbosa-Neto J.F."/>
            <person name="Bothwell J.H."/>
            <person name="Bouget F.Y."/>
            <person name="Brillet L."/>
            <person name="Cabello-Hurtado F."/>
            <person name="Capella-Gutierrez S."/>
            <person name="Charrier B."/>
            <person name="Cladiere L."/>
            <person name="Cock J.M."/>
            <person name="Coelho S.M."/>
            <person name="Colleoni C."/>
            <person name="Czjzek M."/>
            <person name="Da Silva C."/>
            <person name="Delage L."/>
            <person name="Denoeud F."/>
            <person name="Deschamps P."/>
            <person name="Dittami S.M."/>
            <person name="Gabaldon T."/>
            <person name="Gachon C.M."/>
            <person name="Groisillier A."/>
            <person name="Herve C."/>
            <person name="Jabbari K."/>
            <person name="Katinka M."/>
            <person name="Kloareg B."/>
            <person name="Kowalczyk N."/>
            <person name="Labadie K."/>
            <person name="Leblanc C."/>
            <person name="Lopez P.J."/>
            <person name="McLachlan D.H."/>
            <person name="Meslet-Cladiere L."/>
            <person name="Moustafa A."/>
            <person name="Nehr Z."/>
            <person name="Nyvall Collen P."/>
            <person name="Panaud O."/>
            <person name="Partensky F."/>
            <person name="Poulain J."/>
            <person name="Rensing S.A."/>
            <person name="Rousvoal S."/>
            <person name="Samson G."/>
            <person name="Symeonidi A."/>
            <person name="Weissenbach J."/>
            <person name="Zambounis A."/>
            <person name="Wincker P."/>
            <person name="Boyen C."/>
        </authorList>
    </citation>
    <scope>NUCLEOTIDE SEQUENCE [LARGE SCALE GENOMIC DNA]</scope>
    <source>
        <strain evidence="2">cv. Stackhouse</strain>
    </source>
</reference>
<dbReference type="GeneID" id="17319235"/>
<sequence length="189" mass="20416">MPTVNSREPLQSLFNAGAGTGTRGRPGQFFCGIAFSLTRFVIFALRSWSAFILPAFSALCSGCPCSFSFSPYLHSRIPQFCLSGAGRRRRSRRGAAVWSPVRGAESANVFTAVAQVDVRAIQGSRSCVHTPVSSLPQPTVPICPLTKSRMNQLQNHGGASAHRGQHVVESFAETETHKRKLKLALDTGL</sequence>
<dbReference type="KEGG" id="ccp:CHC_T00007758001"/>
<dbReference type="EMBL" id="HG002328">
    <property type="protein sequence ID" value="CDF41226.1"/>
    <property type="molecule type" value="Genomic_DNA"/>
</dbReference>
<accession>R7QUR8</accession>
<organism evidence="1 2">
    <name type="scientific">Chondrus crispus</name>
    <name type="common">Carrageen Irish moss</name>
    <name type="synonym">Polymorpha crispa</name>
    <dbReference type="NCBI Taxonomy" id="2769"/>
    <lineage>
        <taxon>Eukaryota</taxon>
        <taxon>Rhodophyta</taxon>
        <taxon>Florideophyceae</taxon>
        <taxon>Rhodymeniophycidae</taxon>
        <taxon>Gigartinales</taxon>
        <taxon>Gigartinaceae</taxon>
        <taxon>Chondrus</taxon>
    </lineage>
</organism>
<evidence type="ECO:0000313" key="1">
    <source>
        <dbReference type="EMBL" id="CDF41226.1"/>
    </source>
</evidence>
<gene>
    <name evidence="1" type="ORF">CHC_T00007758001</name>
</gene>
<keyword evidence="2" id="KW-1185">Reference proteome</keyword>
<proteinExistence type="predicted"/>
<dbReference type="Gramene" id="CDF41226">
    <property type="protein sequence ID" value="CDF41226"/>
    <property type="gene ID" value="CHC_T00007758001"/>
</dbReference>
<dbReference type="RefSeq" id="XP_005711520.1">
    <property type="nucleotide sequence ID" value="XM_005711463.1"/>
</dbReference>
<dbReference type="Proteomes" id="UP000012073">
    <property type="component" value="Unassembled WGS sequence"/>
</dbReference>
<name>R7QUR8_CHOCR</name>
<protein>
    <submittedName>
        <fullName evidence="1">Uncharacterized protein</fullName>
    </submittedName>
</protein>
<dbReference type="AlphaFoldDB" id="R7QUR8"/>